<protein>
    <recommendedName>
        <fullName evidence="2 7">Translation initiation factor IF-2</fullName>
    </recommendedName>
</protein>
<dbReference type="SUPFAM" id="SSF52540">
    <property type="entry name" value="P-loop containing nucleoside triphosphate hydrolases"/>
    <property type="match status" value="1"/>
</dbReference>
<dbReference type="Pfam" id="PF04760">
    <property type="entry name" value="IF2_N"/>
    <property type="match status" value="2"/>
</dbReference>
<name>A0A5K7ZYB9_9BACT</name>
<evidence type="ECO:0000256" key="4">
    <source>
        <dbReference type="ARBA" id="ARBA00022741"/>
    </source>
</evidence>
<feature type="binding site" evidence="7">
    <location>
        <begin position="510"/>
        <end position="514"/>
    </location>
    <ligand>
        <name>GTP</name>
        <dbReference type="ChEBI" id="CHEBI:37565"/>
    </ligand>
</feature>
<dbReference type="Pfam" id="PF22042">
    <property type="entry name" value="EF-G_D2"/>
    <property type="match status" value="1"/>
</dbReference>
<dbReference type="Pfam" id="PF00009">
    <property type="entry name" value="GTP_EFTU"/>
    <property type="match status" value="1"/>
</dbReference>
<dbReference type="KEGG" id="dov:DSCO28_57120"/>
<dbReference type="InterPro" id="IPR000795">
    <property type="entry name" value="T_Tr_GTP-bd_dom"/>
</dbReference>
<dbReference type="InterPro" id="IPR023115">
    <property type="entry name" value="TIF_IF2_dom3"/>
</dbReference>
<dbReference type="FunFam" id="3.40.50.300:FF:000019">
    <property type="entry name" value="Translation initiation factor IF-2"/>
    <property type="match status" value="1"/>
</dbReference>
<proteinExistence type="inferred from homology"/>
<keyword evidence="6 7" id="KW-0342">GTP-binding</keyword>
<dbReference type="PANTHER" id="PTHR43381:SF5">
    <property type="entry name" value="TR-TYPE G DOMAIN-CONTAINING PROTEIN"/>
    <property type="match status" value="1"/>
</dbReference>
<evidence type="ECO:0000313" key="12">
    <source>
        <dbReference type="Proteomes" id="UP000425960"/>
    </source>
</evidence>
<dbReference type="InterPro" id="IPR009000">
    <property type="entry name" value="Transl_B-barrel_sf"/>
</dbReference>
<dbReference type="InterPro" id="IPR044145">
    <property type="entry name" value="IF2_II"/>
</dbReference>
<feature type="compositionally biased region" description="Acidic residues" evidence="9">
    <location>
        <begin position="148"/>
        <end position="166"/>
    </location>
</feature>
<dbReference type="GO" id="GO:0005525">
    <property type="term" value="F:GTP binding"/>
    <property type="evidence" value="ECO:0007669"/>
    <property type="project" value="UniProtKB-KW"/>
</dbReference>
<feature type="compositionally biased region" description="Basic residues" evidence="9">
    <location>
        <begin position="344"/>
        <end position="354"/>
    </location>
</feature>
<dbReference type="EMBL" id="AP021876">
    <property type="protein sequence ID" value="BBO85146.1"/>
    <property type="molecule type" value="Genomic_DNA"/>
</dbReference>
<evidence type="ECO:0000256" key="1">
    <source>
        <dbReference type="ARBA" id="ARBA00007733"/>
    </source>
</evidence>
<dbReference type="Proteomes" id="UP000425960">
    <property type="component" value="Chromosome"/>
</dbReference>
<gene>
    <name evidence="7 11" type="primary">infB</name>
    <name evidence="11" type="ORF">DSCO28_57120</name>
</gene>
<dbReference type="InterPro" id="IPR006847">
    <property type="entry name" value="IF2_N"/>
</dbReference>
<dbReference type="Gene3D" id="2.40.30.10">
    <property type="entry name" value="Translation factors"/>
    <property type="match status" value="2"/>
</dbReference>
<evidence type="ECO:0000256" key="7">
    <source>
        <dbReference type="HAMAP-Rule" id="MF_00100"/>
    </source>
</evidence>
<keyword evidence="3 7" id="KW-0396">Initiation factor</keyword>
<feature type="compositionally biased region" description="Low complexity" evidence="9">
    <location>
        <begin position="229"/>
        <end position="248"/>
    </location>
</feature>
<comment type="similarity">
    <text evidence="1 7 8">Belongs to the TRAFAC class translation factor GTPase superfamily. Classic translation factor GTPase family. IF-2 subfamily.</text>
</comment>
<evidence type="ECO:0000259" key="10">
    <source>
        <dbReference type="PROSITE" id="PS51722"/>
    </source>
</evidence>
<organism evidence="11 12">
    <name type="scientific">Desulfosarcina ovata subsp. sediminis</name>
    <dbReference type="NCBI Taxonomy" id="885957"/>
    <lineage>
        <taxon>Bacteria</taxon>
        <taxon>Pseudomonadati</taxon>
        <taxon>Thermodesulfobacteriota</taxon>
        <taxon>Desulfobacteria</taxon>
        <taxon>Desulfobacterales</taxon>
        <taxon>Desulfosarcinaceae</taxon>
        <taxon>Desulfosarcina</taxon>
    </lineage>
</organism>
<keyword evidence="5 7" id="KW-0648">Protein biosynthesis</keyword>
<evidence type="ECO:0000256" key="3">
    <source>
        <dbReference type="ARBA" id="ARBA00022540"/>
    </source>
</evidence>
<dbReference type="Gene3D" id="3.40.50.300">
    <property type="entry name" value="P-loop containing nucleotide triphosphate hydrolases"/>
    <property type="match status" value="1"/>
</dbReference>
<dbReference type="NCBIfam" id="TIGR00487">
    <property type="entry name" value="IF-2"/>
    <property type="match status" value="1"/>
</dbReference>
<feature type="region of interest" description="Disordered" evidence="9">
    <location>
        <begin position="56"/>
        <end position="326"/>
    </location>
</feature>
<evidence type="ECO:0000256" key="9">
    <source>
        <dbReference type="SAM" id="MobiDB-lite"/>
    </source>
</evidence>
<dbReference type="InterPro" id="IPR027417">
    <property type="entry name" value="P-loop_NTPase"/>
</dbReference>
<dbReference type="PROSITE" id="PS51722">
    <property type="entry name" value="G_TR_2"/>
    <property type="match status" value="1"/>
</dbReference>
<dbReference type="InterPro" id="IPR015760">
    <property type="entry name" value="TIF_IF2"/>
</dbReference>
<feature type="region of interest" description="Disordered" evidence="9">
    <location>
        <begin position="343"/>
        <end position="362"/>
    </location>
</feature>
<evidence type="ECO:0000256" key="6">
    <source>
        <dbReference type="ARBA" id="ARBA00023134"/>
    </source>
</evidence>
<keyword evidence="7" id="KW-0963">Cytoplasm</keyword>
<feature type="domain" description="Tr-type G" evidence="10">
    <location>
        <begin position="455"/>
        <end position="622"/>
    </location>
</feature>
<accession>A0A5K7ZYB9</accession>
<dbReference type="Pfam" id="PF11987">
    <property type="entry name" value="IF-2"/>
    <property type="match status" value="1"/>
</dbReference>
<dbReference type="InterPro" id="IPR036925">
    <property type="entry name" value="TIF_IF2_dom3_sf"/>
</dbReference>
<feature type="compositionally biased region" description="Basic and acidic residues" evidence="9">
    <location>
        <begin position="311"/>
        <end position="321"/>
    </location>
</feature>
<feature type="binding site" evidence="7">
    <location>
        <begin position="464"/>
        <end position="471"/>
    </location>
    <ligand>
        <name>GTP</name>
        <dbReference type="ChEBI" id="CHEBI:37565"/>
    </ligand>
</feature>
<dbReference type="CDD" id="cd03702">
    <property type="entry name" value="IF2_mtIF2_II"/>
    <property type="match status" value="1"/>
</dbReference>
<feature type="binding site" evidence="7">
    <location>
        <begin position="564"/>
        <end position="567"/>
    </location>
    <ligand>
        <name>GTP</name>
        <dbReference type="ChEBI" id="CHEBI:37565"/>
    </ligand>
</feature>
<comment type="subcellular location">
    <subcellularLocation>
        <location evidence="7">Cytoplasm</location>
    </subcellularLocation>
</comment>
<dbReference type="FunFam" id="3.40.50.10050:FF:000001">
    <property type="entry name" value="Translation initiation factor IF-2"/>
    <property type="match status" value="1"/>
</dbReference>
<dbReference type="InterPro" id="IPR000178">
    <property type="entry name" value="TF_IF2_bacterial-like"/>
</dbReference>
<dbReference type="HAMAP" id="MF_00100_B">
    <property type="entry name" value="IF_2_B"/>
    <property type="match status" value="1"/>
</dbReference>
<keyword evidence="4 7" id="KW-0547">Nucleotide-binding</keyword>
<dbReference type="InterPro" id="IPR005225">
    <property type="entry name" value="Small_GTP-bd"/>
</dbReference>
<sequence length="956" mass="103801">MVAKIRVYEFARDLNMTNRELLDKIRDLDIEVNSHMSSLDEDVVAKIKSALFGEKDDQLEEKRVRPTVIRRRKIATPQESDVEQAASVSESEPEPPPAEPEEDAPAAVTAEAKPEPKPVVKKAKPVEVAKIISRPEPEVPEDAPPVEPEAETEPGSEPEPEMESVSEPEPPVAEAEELPVEPPAVEAAPPEIIELDEPSALTASEDDEPSAVTQAAAPPAEETDVAPSTDEAAADAPKAEAPVKVPPAKAKKVKKDTPAKIIKLPTKPAVSLKPSGHPTPTGGQATPYPAGPGADETSSTTKDKKKKGWRKKEAVADDGRGVKRKGGLRKKEIVEGAALYTGKMRGRKGRKGSKLKSTPVGQKTQITTAKAIKRRVKVDETIVLSELAKRMGIKANEMIVKLMGMGVMATVNQTIDYETAVLVAGEFNYEVEKASFEEEVILKKTEEENPDQLQPRPPVVTIMGHVDHGKTSLLDVIRKTRVTEGEAGGITQHIGAYHVQTEKGVIAFLDTPGHEAFSAMRSRGAKVTDIVVLVVAADDGVMPQTVEAINHSKASGVPIIVAINKMDKPDADPDRVQRELSEHGLMPESWGGDAIFVQVSAKKNTGIDELLEMILLQAEILELKANPDKLASGHVVEAKLDSGRGPVATVLVQDGTLRAGDSIVCGMHYGKIRVLQDDLGRTVELAGPSMPVEIVGLSGVPMAGDELVALADEKDARQVSQHRMQKQRSKELAKTNRLSLEGLFEKMQQGEVKDLNLIIKADVDGSIEALRDSLVKLSNDEVSINVVHAATGTITESDIFLAANSNAIIIGFNVRPNAKVQDLAAEENVDMRFHNVIYNVIKEVKDSIVGMMESIYEERVLGRAEVRQTFHVPKVGTIAGCYVTDGKMQRGQLMRLLRDGIITYEGKNSSLRRFKDDVKEVQSGYECGIGIENFNDIKIGDVIESYFLEEIRPEVE</sequence>
<reference evidence="11 12" key="1">
    <citation type="submission" date="2019-11" db="EMBL/GenBank/DDBJ databases">
        <title>Comparative genomics of hydrocarbon-degrading Desulfosarcina strains.</title>
        <authorList>
            <person name="Watanabe M."/>
            <person name="Kojima H."/>
            <person name="Fukui M."/>
        </authorList>
    </citation>
    <scope>NUCLEOTIDE SEQUENCE [LARGE SCALE GENOMIC DNA]</scope>
    <source>
        <strain evidence="11 12">28bB2T</strain>
    </source>
</reference>
<comment type="function">
    <text evidence="7 8">One of the essential components for the initiation of protein synthesis. Protects formylmethionyl-tRNA from spontaneous hydrolysis and promotes its binding to the 30S ribosomal subunits. Also involved in the hydrolysis of GTP during the formation of the 70S ribosomal complex.</text>
</comment>
<dbReference type="GO" id="GO:0003743">
    <property type="term" value="F:translation initiation factor activity"/>
    <property type="evidence" value="ECO:0007669"/>
    <property type="project" value="UniProtKB-UniRule"/>
</dbReference>
<dbReference type="Gene3D" id="1.10.10.2480">
    <property type="match status" value="1"/>
</dbReference>
<dbReference type="InterPro" id="IPR053905">
    <property type="entry name" value="EF-G-like_DII"/>
</dbReference>
<dbReference type="Gene3D" id="3.40.50.10050">
    <property type="entry name" value="Translation initiation factor IF- 2, domain 3"/>
    <property type="match status" value="1"/>
</dbReference>
<dbReference type="SUPFAM" id="SSF50447">
    <property type="entry name" value="Translation proteins"/>
    <property type="match status" value="2"/>
</dbReference>
<dbReference type="FunFam" id="2.40.30.10:FF:000008">
    <property type="entry name" value="Translation initiation factor IF-2"/>
    <property type="match status" value="1"/>
</dbReference>
<dbReference type="CDD" id="cd01887">
    <property type="entry name" value="IF2_eIF5B"/>
    <property type="match status" value="1"/>
</dbReference>
<dbReference type="RefSeq" id="WP_331460232.1">
    <property type="nucleotide sequence ID" value="NZ_AP021876.1"/>
</dbReference>
<evidence type="ECO:0000313" key="11">
    <source>
        <dbReference type="EMBL" id="BBO85146.1"/>
    </source>
</evidence>
<dbReference type="PANTHER" id="PTHR43381">
    <property type="entry name" value="TRANSLATION INITIATION FACTOR IF-2-RELATED"/>
    <property type="match status" value="1"/>
</dbReference>
<evidence type="ECO:0000256" key="2">
    <source>
        <dbReference type="ARBA" id="ARBA00020675"/>
    </source>
</evidence>
<dbReference type="AlphaFoldDB" id="A0A5K7ZYB9"/>
<dbReference type="GO" id="GO:0003924">
    <property type="term" value="F:GTPase activity"/>
    <property type="evidence" value="ECO:0007669"/>
    <property type="project" value="UniProtKB-UniRule"/>
</dbReference>
<evidence type="ECO:0000256" key="5">
    <source>
        <dbReference type="ARBA" id="ARBA00022917"/>
    </source>
</evidence>
<feature type="region of interest" description="G-domain" evidence="7">
    <location>
        <begin position="458"/>
        <end position="606"/>
    </location>
</feature>
<dbReference type="FunFam" id="2.40.30.10:FF:000007">
    <property type="entry name" value="Translation initiation factor IF-2"/>
    <property type="match status" value="1"/>
</dbReference>
<dbReference type="GO" id="GO:0005829">
    <property type="term" value="C:cytosol"/>
    <property type="evidence" value="ECO:0007669"/>
    <property type="project" value="TreeGrafter"/>
</dbReference>
<dbReference type="NCBIfam" id="TIGR00231">
    <property type="entry name" value="small_GTP"/>
    <property type="match status" value="1"/>
</dbReference>
<dbReference type="CDD" id="cd03692">
    <property type="entry name" value="mtIF2_IVc"/>
    <property type="match status" value="1"/>
</dbReference>
<evidence type="ECO:0000256" key="8">
    <source>
        <dbReference type="RuleBase" id="RU000644"/>
    </source>
</evidence>
<dbReference type="SUPFAM" id="SSF52156">
    <property type="entry name" value="Initiation factor IF2/eIF5b, domain 3"/>
    <property type="match status" value="1"/>
</dbReference>